<dbReference type="InterPro" id="IPR013106">
    <property type="entry name" value="Ig_V-set"/>
</dbReference>
<reference evidence="13 14" key="1">
    <citation type="submission" date="2024-06" db="EMBL/GenBank/DDBJ databases">
        <authorList>
            <person name="Pan Q."/>
            <person name="Wen M."/>
            <person name="Jouanno E."/>
            <person name="Zahm M."/>
            <person name="Klopp C."/>
            <person name="Cabau C."/>
            <person name="Louis A."/>
            <person name="Berthelot C."/>
            <person name="Parey E."/>
            <person name="Roest Crollius H."/>
            <person name="Montfort J."/>
            <person name="Robinson-Rechavi M."/>
            <person name="Bouchez O."/>
            <person name="Lampietro C."/>
            <person name="Lopez Roques C."/>
            <person name="Donnadieu C."/>
            <person name="Postlethwait J."/>
            <person name="Bobe J."/>
            <person name="Verreycken H."/>
            <person name="Guiguen Y."/>
        </authorList>
    </citation>
    <scope>NUCLEOTIDE SEQUENCE [LARGE SCALE GENOMIC DNA]</scope>
    <source>
        <strain evidence="13">Up_M1</strain>
        <tissue evidence="13">Testis</tissue>
    </source>
</reference>
<evidence type="ECO:0000256" key="4">
    <source>
        <dbReference type="ARBA" id="ARBA00022729"/>
    </source>
</evidence>
<proteinExistence type="inferred from homology"/>
<evidence type="ECO:0000259" key="12">
    <source>
        <dbReference type="PROSITE" id="PS50835"/>
    </source>
</evidence>
<evidence type="ECO:0000256" key="7">
    <source>
        <dbReference type="ARBA" id="ARBA00023157"/>
    </source>
</evidence>
<dbReference type="Proteomes" id="UP001557470">
    <property type="component" value="Unassembled WGS sequence"/>
</dbReference>
<accession>A0ABD0X4S2</accession>
<dbReference type="EMBL" id="JAGEUA010000003">
    <property type="protein sequence ID" value="KAL0994274.1"/>
    <property type="molecule type" value="Genomic_DNA"/>
</dbReference>
<dbReference type="FunFam" id="2.60.40.10:FF:000193">
    <property type="entry name" value="Myelin protein zero-like 1 like"/>
    <property type="match status" value="1"/>
</dbReference>
<keyword evidence="4 11" id="KW-0732">Signal</keyword>
<evidence type="ECO:0000256" key="10">
    <source>
        <dbReference type="SAM" id="Phobius"/>
    </source>
</evidence>
<evidence type="ECO:0000256" key="2">
    <source>
        <dbReference type="ARBA" id="ARBA00007180"/>
    </source>
</evidence>
<evidence type="ECO:0000313" key="13">
    <source>
        <dbReference type="EMBL" id="KAL0994274.1"/>
    </source>
</evidence>
<gene>
    <name evidence="13" type="ORF">UPYG_G00120090</name>
</gene>
<organism evidence="13 14">
    <name type="scientific">Umbra pygmaea</name>
    <name type="common">Eastern mudminnow</name>
    <dbReference type="NCBI Taxonomy" id="75934"/>
    <lineage>
        <taxon>Eukaryota</taxon>
        <taxon>Metazoa</taxon>
        <taxon>Chordata</taxon>
        <taxon>Craniata</taxon>
        <taxon>Vertebrata</taxon>
        <taxon>Euteleostomi</taxon>
        <taxon>Actinopterygii</taxon>
        <taxon>Neopterygii</taxon>
        <taxon>Teleostei</taxon>
        <taxon>Protacanthopterygii</taxon>
        <taxon>Esociformes</taxon>
        <taxon>Umbridae</taxon>
        <taxon>Umbra</taxon>
    </lineage>
</organism>
<dbReference type="InterPro" id="IPR007110">
    <property type="entry name" value="Ig-like_dom"/>
</dbReference>
<evidence type="ECO:0000256" key="6">
    <source>
        <dbReference type="ARBA" id="ARBA00023136"/>
    </source>
</evidence>
<dbReference type="Pfam" id="PF07686">
    <property type="entry name" value="V-set"/>
    <property type="match status" value="1"/>
</dbReference>
<dbReference type="GO" id="GO:0016020">
    <property type="term" value="C:membrane"/>
    <property type="evidence" value="ECO:0007669"/>
    <property type="project" value="UniProtKB-SubCell"/>
</dbReference>
<protein>
    <recommendedName>
        <fullName evidence="12">Ig-like domain-containing protein</fullName>
    </recommendedName>
</protein>
<dbReference type="SUPFAM" id="SSF48726">
    <property type="entry name" value="Immunoglobulin"/>
    <property type="match status" value="1"/>
</dbReference>
<keyword evidence="3 10" id="KW-0812">Transmembrane</keyword>
<dbReference type="Gene3D" id="2.60.40.10">
    <property type="entry name" value="Immunoglobulins"/>
    <property type="match status" value="1"/>
</dbReference>
<feature type="signal peptide" evidence="11">
    <location>
        <begin position="1"/>
        <end position="22"/>
    </location>
</feature>
<comment type="subcellular location">
    <subcellularLocation>
        <location evidence="1">Membrane</location>
        <topology evidence="1">Single-pass type I membrane protein</topology>
    </subcellularLocation>
</comment>
<comment type="caution">
    <text evidence="13">The sequence shown here is derived from an EMBL/GenBank/DDBJ whole genome shotgun (WGS) entry which is preliminary data.</text>
</comment>
<dbReference type="InterPro" id="IPR013783">
    <property type="entry name" value="Ig-like_fold"/>
</dbReference>
<evidence type="ECO:0000313" key="14">
    <source>
        <dbReference type="Proteomes" id="UP001557470"/>
    </source>
</evidence>
<evidence type="ECO:0000256" key="1">
    <source>
        <dbReference type="ARBA" id="ARBA00004479"/>
    </source>
</evidence>
<dbReference type="AlphaFoldDB" id="A0ABD0X4S2"/>
<name>A0ABD0X4S2_UMBPY</name>
<sequence length="225" mass="25111">MFRTCLLFLTFMGGFPVPGVLQVCGMEVYTADEVEAVNGTEVRLKCTFKSELPVSQASVAISWNFLSLDQKTTESVFYYQEKAYPPTEGRFKGHVVWSGDVMKQDASISLQDVLFNFNGTYTCQVRNLPDVHGINGEVTLRVVHKVSVSEIGLLAAAIGGSIAVVLLLMGVYMLIKYCKRQKDDDKWKVEQEETNSLQGKHVQASFLQEHELEATEKYPTVLGKV</sequence>
<dbReference type="PROSITE" id="PS50835">
    <property type="entry name" value="IG_LIKE"/>
    <property type="match status" value="1"/>
</dbReference>
<keyword evidence="6 10" id="KW-0472">Membrane</keyword>
<feature type="chain" id="PRO_5044885316" description="Ig-like domain-containing protein" evidence="11">
    <location>
        <begin position="23"/>
        <end position="225"/>
    </location>
</feature>
<evidence type="ECO:0000256" key="5">
    <source>
        <dbReference type="ARBA" id="ARBA00022989"/>
    </source>
</evidence>
<evidence type="ECO:0000256" key="11">
    <source>
        <dbReference type="SAM" id="SignalP"/>
    </source>
</evidence>
<dbReference type="InterPro" id="IPR003599">
    <property type="entry name" value="Ig_sub"/>
</dbReference>
<dbReference type="PRINTS" id="PR00213">
    <property type="entry name" value="MYELINP0"/>
</dbReference>
<evidence type="ECO:0000256" key="3">
    <source>
        <dbReference type="ARBA" id="ARBA00022692"/>
    </source>
</evidence>
<dbReference type="PANTHER" id="PTHR13869">
    <property type="entry name" value="MYELIN P0 RELATED"/>
    <property type="match status" value="1"/>
</dbReference>
<dbReference type="SMART" id="SM00409">
    <property type="entry name" value="IG"/>
    <property type="match status" value="1"/>
</dbReference>
<keyword evidence="14" id="KW-1185">Reference proteome</keyword>
<dbReference type="PANTHER" id="PTHR13869:SF21">
    <property type="entry name" value="MYELIN PROTEIN ZERO-LIKE PROTEIN 2"/>
    <property type="match status" value="1"/>
</dbReference>
<dbReference type="InterPro" id="IPR000920">
    <property type="entry name" value="Myelin_P0-rel"/>
</dbReference>
<keyword evidence="8" id="KW-0325">Glycoprotein</keyword>
<keyword evidence="5 10" id="KW-1133">Transmembrane helix</keyword>
<comment type="similarity">
    <text evidence="2">Belongs to the myelin P0 protein family.</text>
</comment>
<evidence type="ECO:0000256" key="8">
    <source>
        <dbReference type="ARBA" id="ARBA00023180"/>
    </source>
</evidence>
<feature type="domain" description="Ig-like" evidence="12">
    <location>
        <begin position="18"/>
        <end position="141"/>
    </location>
</feature>
<keyword evidence="7" id="KW-1015">Disulfide bond</keyword>
<keyword evidence="9" id="KW-0393">Immunoglobulin domain</keyword>
<dbReference type="InterPro" id="IPR036179">
    <property type="entry name" value="Ig-like_dom_sf"/>
</dbReference>
<feature type="transmembrane region" description="Helical" evidence="10">
    <location>
        <begin position="151"/>
        <end position="175"/>
    </location>
</feature>
<evidence type="ECO:0000256" key="9">
    <source>
        <dbReference type="ARBA" id="ARBA00023319"/>
    </source>
</evidence>